<evidence type="ECO:0000313" key="3">
    <source>
        <dbReference type="Proteomes" id="UP000247555"/>
    </source>
</evidence>
<accession>A0A318KVS2</accession>
<feature type="transmembrane region" description="Helical" evidence="1">
    <location>
        <begin position="91"/>
        <end position="114"/>
    </location>
</feature>
<organism evidence="2 3">
    <name type="scientific">Rivihabitans pingtungensis</name>
    <dbReference type="NCBI Taxonomy" id="1054498"/>
    <lineage>
        <taxon>Bacteria</taxon>
        <taxon>Pseudomonadati</taxon>
        <taxon>Pseudomonadota</taxon>
        <taxon>Betaproteobacteria</taxon>
        <taxon>Neisseriales</taxon>
        <taxon>Aquaspirillaceae</taxon>
        <taxon>Rivihabitans</taxon>
    </lineage>
</organism>
<reference evidence="2 3" key="1">
    <citation type="submission" date="2018-05" db="EMBL/GenBank/DDBJ databases">
        <title>Genomic Encyclopedia of Type Strains, Phase IV (KMG-IV): sequencing the most valuable type-strain genomes for metagenomic binning, comparative biology and taxonomic classification.</title>
        <authorList>
            <person name="Goeker M."/>
        </authorList>
    </citation>
    <scope>NUCLEOTIDE SEQUENCE [LARGE SCALE GENOMIC DNA]</scope>
    <source>
        <strain evidence="2 3">DSM 29661</strain>
    </source>
</reference>
<name>A0A318KVS2_9NEIS</name>
<dbReference type="OrthoDB" id="7061504at2"/>
<comment type="caution">
    <text evidence="2">The sequence shown here is derived from an EMBL/GenBank/DDBJ whole genome shotgun (WGS) entry which is preliminary data.</text>
</comment>
<sequence length="274" mass="30650">MSRLSACTMIAWSIGALLIFSIFSSAIGLKSPLLVLNENQVLYLFSTSAQVIAAIYGLTLTGFLFFRNELTREVTEDETLAEAIDQLKSRYFVLLVFISILVFLMLALANIIISYEASPYTNQTTILINIGQSTFVVSFLAIVLFIFDVVAPQRIESASRNIQDQLDPKQANEKPGDISEFLRNYNEIEILLNEAGKSYLSTTAEFKRSHRVSNIRLAEMLFRNEQIDSALYQQLRELITLRNVIIHGAEPVVSKALVKNSAEVLCKLKAVVGN</sequence>
<gene>
    <name evidence="2" type="ORF">DFR34_101257</name>
</gene>
<keyword evidence="1" id="KW-1133">Transmembrane helix</keyword>
<keyword evidence="1" id="KW-0472">Membrane</keyword>
<keyword evidence="3" id="KW-1185">Reference proteome</keyword>
<feature type="transmembrane region" description="Helical" evidence="1">
    <location>
        <begin position="126"/>
        <end position="151"/>
    </location>
</feature>
<protein>
    <recommendedName>
        <fullName evidence="4">RiboL-PSP-HEPN domain-containing protein</fullName>
    </recommendedName>
</protein>
<proteinExistence type="predicted"/>
<dbReference type="RefSeq" id="WP_146215025.1">
    <property type="nucleotide sequence ID" value="NZ_QJKI01000001.1"/>
</dbReference>
<dbReference type="Proteomes" id="UP000247555">
    <property type="component" value="Unassembled WGS sequence"/>
</dbReference>
<evidence type="ECO:0000256" key="1">
    <source>
        <dbReference type="SAM" id="Phobius"/>
    </source>
</evidence>
<evidence type="ECO:0008006" key="4">
    <source>
        <dbReference type="Google" id="ProtNLM"/>
    </source>
</evidence>
<evidence type="ECO:0000313" key="2">
    <source>
        <dbReference type="EMBL" id="PXX82024.1"/>
    </source>
</evidence>
<feature type="transmembrane region" description="Helical" evidence="1">
    <location>
        <begin position="7"/>
        <end position="29"/>
    </location>
</feature>
<keyword evidence="1" id="KW-0812">Transmembrane</keyword>
<dbReference type="AlphaFoldDB" id="A0A318KVS2"/>
<dbReference type="EMBL" id="QJKI01000001">
    <property type="protein sequence ID" value="PXX82024.1"/>
    <property type="molecule type" value="Genomic_DNA"/>
</dbReference>
<feature type="transmembrane region" description="Helical" evidence="1">
    <location>
        <begin position="41"/>
        <end position="66"/>
    </location>
</feature>